<evidence type="ECO:0000313" key="1">
    <source>
        <dbReference type="EMBL" id="CAI0461134.1"/>
    </source>
</evidence>
<protein>
    <submittedName>
        <fullName evidence="1">Uncharacterized protein</fullName>
    </submittedName>
</protein>
<keyword evidence="2" id="KW-1185">Reference proteome</keyword>
<gene>
    <name evidence="1" type="ORF">LITE_LOCUS34804</name>
</gene>
<accession>A0AAV0NS04</accession>
<name>A0AAV0NS04_9ROSI</name>
<dbReference type="EMBL" id="CAMGYJ010000008">
    <property type="protein sequence ID" value="CAI0461134.1"/>
    <property type="molecule type" value="Genomic_DNA"/>
</dbReference>
<evidence type="ECO:0000313" key="2">
    <source>
        <dbReference type="Proteomes" id="UP001154282"/>
    </source>
</evidence>
<proteinExistence type="predicted"/>
<reference evidence="1" key="1">
    <citation type="submission" date="2022-08" db="EMBL/GenBank/DDBJ databases">
        <authorList>
            <person name="Gutierrez-Valencia J."/>
        </authorList>
    </citation>
    <scope>NUCLEOTIDE SEQUENCE</scope>
</reference>
<organism evidence="1 2">
    <name type="scientific">Linum tenue</name>
    <dbReference type="NCBI Taxonomy" id="586396"/>
    <lineage>
        <taxon>Eukaryota</taxon>
        <taxon>Viridiplantae</taxon>
        <taxon>Streptophyta</taxon>
        <taxon>Embryophyta</taxon>
        <taxon>Tracheophyta</taxon>
        <taxon>Spermatophyta</taxon>
        <taxon>Magnoliopsida</taxon>
        <taxon>eudicotyledons</taxon>
        <taxon>Gunneridae</taxon>
        <taxon>Pentapetalae</taxon>
        <taxon>rosids</taxon>
        <taxon>fabids</taxon>
        <taxon>Malpighiales</taxon>
        <taxon>Linaceae</taxon>
        <taxon>Linum</taxon>
    </lineage>
</organism>
<comment type="caution">
    <text evidence="1">The sequence shown here is derived from an EMBL/GenBank/DDBJ whole genome shotgun (WGS) entry which is preliminary data.</text>
</comment>
<sequence length="86" mass="10080">MICNACCLVFKSEIMNTSNDCILFAVLCVPKKRMTLLLYYCYWAKPLAAFSSVWVRGMARWKVDELSYDVLVTCHFCKWKVIEKCH</sequence>
<dbReference type="Proteomes" id="UP001154282">
    <property type="component" value="Unassembled WGS sequence"/>
</dbReference>
<dbReference type="AlphaFoldDB" id="A0AAV0NS04"/>
<feature type="non-terminal residue" evidence="1">
    <location>
        <position position="86"/>
    </location>
</feature>